<evidence type="ECO:0000313" key="2">
    <source>
        <dbReference type="Proteomes" id="UP000001903"/>
    </source>
</evidence>
<evidence type="ECO:0000313" key="1">
    <source>
        <dbReference type="EMBL" id="ADB63399.1"/>
    </source>
</evidence>
<dbReference type="AlphaFoldDB" id="D2S202"/>
<dbReference type="GeneID" id="31787668"/>
<reference evidence="1 2" key="1">
    <citation type="journal article" date="2010" name="Stand. Genomic Sci.">
        <title>Complete genome sequence of Haloterrigena turkmenica type strain (4k).</title>
        <authorList>
            <person name="Saunders E."/>
            <person name="Tindall B.J."/>
            <person name="Fahnrich R."/>
            <person name="Lapidus A."/>
            <person name="Copeland A."/>
            <person name="Del Rio T.G."/>
            <person name="Lucas S."/>
            <person name="Chen F."/>
            <person name="Tice H."/>
            <person name="Cheng J.F."/>
            <person name="Han C."/>
            <person name="Detter J.C."/>
            <person name="Bruce D."/>
            <person name="Goodwin L."/>
            <person name="Chain P."/>
            <person name="Pitluck S."/>
            <person name="Pati A."/>
            <person name="Ivanova N."/>
            <person name="Mavromatis K."/>
            <person name="Chen A."/>
            <person name="Palaniappan K."/>
            <person name="Land M."/>
            <person name="Hauser L."/>
            <person name="Chang Y.J."/>
            <person name="Jeffries C.D."/>
            <person name="Brettin T."/>
            <person name="Rohde M."/>
            <person name="Goker M."/>
            <person name="Bristow J."/>
            <person name="Eisen J.A."/>
            <person name="Markowitz V."/>
            <person name="Hugenholtz P."/>
            <person name="Klenk H.P."/>
            <person name="Kyrpides N.C."/>
        </authorList>
    </citation>
    <scope>NUCLEOTIDE SEQUENCE [LARGE SCALE GENOMIC DNA]</scope>
    <source>
        <strain evidence="2">ATCC 51198 / DSM 5511 / JCM 9101 / NCIMB 13204 / VKM B-1734 / 4k</strain>
    </source>
</reference>
<dbReference type="HOGENOM" id="CLU_149771_1_0_2"/>
<keyword evidence="2" id="KW-1185">Reference proteome</keyword>
<gene>
    <name evidence="1" type="ordered locus">Htur_4612</name>
</gene>
<organism evidence="1 2">
    <name type="scientific">Haloterrigena turkmenica (strain ATCC 51198 / DSM 5511 / JCM 9101 / NCIMB 13204 / VKM B-1734 / 4k)</name>
    <name type="common">Halococcus turkmenicus</name>
    <dbReference type="NCBI Taxonomy" id="543526"/>
    <lineage>
        <taxon>Archaea</taxon>
        <taxon>Methanobacteriati</taxon>
        <taxon>Methanobacteriota</taxon>
        <taxon>Stenosarchaea group</taxon>
        <taxon>Halobacteria</taxon>
        <taxon>Halobacteriales</taxon>
        <taxon>Natrialbaceae</taxon>
        <taxon>Haloterrigena</taxon>
    </lineage>
</organism>
<protein>
    <submittedName>
        <fullName evidence="1">Uncharacterized protein</fullName>
    </submittedName>
</protein>
<dbReference type="EMBL" id="CP001862">
    <property type="protein sequence ID" value="ADB63399.1"/>
    <property type="molecule type" value="Genomic_DNA"/>
</dbReference>
<dbReference type="Proteomes" id="UP000001903">
    <property type="component" value="Plasmid pHTUR02"/>
</dbReference>
<dbReference type="KEGG" id="htu:Htur_4612"/>
<keyword evidence="1" id="KW-0614">Plasmid</keyword>
<dbReference type="RefSeq" id="WP_012945643.1">
    <property type="nucleotide sequence ID" value="NC_013745.1"/>
</dbReference>
<dbReference type="OrthoDB" id="195843at2157"/>
<accession>D2S202</accession>
<sequence length="106" mass="11502">MARGNPVHNESEDEQLPHRITVVGRGIPSSFELTVAGDIEMIAGNPVEEATIVSESTAEGAIEVGVQQFRFSERLANIHTVDWNGEEGAETESTPTVHVNYGISKR</sequence>
<proteinExistence type="predicted"/>
<geneLocation type="plasmid" evidence="1 2">
    <name>pHTUR02</name>
</geneLocation>
<name>D2S202_HALTV</name>